<feature type="domain" description="Peptidase S9 prolyl oligopeptidase catalytic" evidence="2">
    <location>
        <begin position="600"/>
        <end position="797"/>
    </location>
</feature>
<feature type="signal peptide" evidence="1">
    <location>
        <begin position="1"/>
        <end position="24"/>
    </location>
</feature>
<dbReference type="eggNOG" id="COG0823">
    <property type="taxonomic scope" value="Bacteria"/>
</dbReference>
<dbReference type="InterPro" id="IPR029058">
    <property type="entry name" value="AB_hydrolase_fold"/>
</dbReference>
<dbReference type="Gene3D" id="2.140.10.30">
    <property type="entry name" value="Dipeptidylpeptidase IV, N-terminal domain"/>
    <property type="match status" value="1"/>
</dbReference>
<dbReference type="InterPro" id="IPR001375">
    <property type="entry name" value="Peptidase_S9_cat"/>
</dbReference>
<feature type="domain" description="Dipeptidylpeptidase IV N-terminal" evidence="3">
    <location>
        <begin position="183"/>
        <end position="507"/>
    </location>
</feature>
<dbReference type="HOGENOM" id="CLU_006105_2_1_7"/>
<organism evidence="4 5">
    <name type="scientific">Haliangium ochraceum (strain DSM 14365 / JCM 11303 / SMP-2)</name>
    <dbReference type="NCBI Taxonomy" id="502025"/>
    <lineage>
        <taxon>Bacteria</taxon>
        <taxon>Pseudomonadati</taxon>
        <taxon>Myxococcota</taxon>
        <taxon>Polyangia</taxon>
        <taxon>Haliangiales</taxon>
        <taxon>Kofleriaceae</taxon>
        <taxon>Haliangium</taxon>
    </lineage>
</organism>
<dbReference type="KEGG" id="hoh:Hoch_4258"/>
<keyword evidence="5" id="KW-1185">Reference proteome</keyword>
<keyword evidence="1" id="KW-0732">Signal</keyword>
<dbReference type="SUPFAM" id="SSF53474">
    <property type="entry name" value="alpha/beta-Hydrolases"/>
    <property type="match status" value="1"/>
</dbReference>
<dbReference type="EMBL" id="CP001804">
    <property type="protein sequence ID" value="ACY16755.1"/>
    <property type="molecule type" value="Genomic_DNA"/>
</dbReference>
<feature type="chain" id="PRO_5003011360" evidence="1">
    <location>
        <begin position="25"/>
        <end position="812"/>
    </location>
</feature>
<dbReference type="eggNOG" id="COG1506">
    <property type="taxonomic scope" value="Bacteria"/>
</dbReference>
<dbReference type="GO" id="GO:0008236">
    <property type="term" value="F:serine-type peptidase activity"/>
    <property type="evidence" value="ECO:0007669"/>
    <property type="project" value="InterPro"/>
</dbReference>
<dbReference type="PANTHER" id="PTHR11731">
    <property type="entry name" value="PROTEASE FAMILY S9B,C DIPEPTIDYL-PEPTIDASE IV-RELATED"/>
    <property type="match status" value="1"/>
</dbReference>
<dbReference type="ESTHER" id="halo1-d0lm49">
    <property type="family name" value="DPP4N_Peptidase_S9"/>
</dbReference>
<evidence type="ECO:0000259" key="2">
    <source>
        <dbReference type="Pfam" id="PF00326"/>
    </source>
</evidence>
<dbReference type="InterPro" id="IPR050278">
    <property type="entry name" value="Serine_Prot_S9B/DPPIV"/>
</dbReference>
<protein>
    <submittedName>
        <fullName evidence="4">Peptidase S9B dipeptidylpeptidase IV domain protein</fullName>
    </submittedName>
</protein>
<accession>D0LM49</accession>
<dbReference type="InterPro" id="IPR002469">
    <property type="entry name" value="Peptidase_S9B_N"/>
</dbReference>
<dbReference type="AlphaFoldDB" id="D0LM49"/>
<dbReference type="Proteomes" id="UP000001880">
    <property type="component" value="Chromosome"/>
</dbReference>
<evidence type="ECO:0000259" key="3">
    <source>
        <dbReference type="Pfam" id="PF00930"/>
    </source>
</evidence>
<evidence type="ECO:0000313" key="4">
    <source>
        <dbReference type="EMBL" id="ACY16755.1"/>
    </source>
</evidence>
<dbReference type="PANTHER" id="PTHR11731:SF193">
    <property type="entry name" value="DIPEPTIDYL PEPTIDASE 9"/>
    <property type="match status" value="1"/>
</dbReference>
<evidence type="ECO:0000256" key="1">
    <source>
        <dbReference type="SAM" id="SignalP"/>
    </source>
</evidence>
<dbReference type="GO" id="GO:0008239">
    <property type="term" value="F:dipeptidyl-peptidase activity"/>
    <property type="evidence" value="ECO:0007669"/>
    <property type="project" value="TreeGrafter"/>
</dbReference>
<dbReference type="GO" id="GO:0006508">
    <property type="term" value="P:proteolysis"/>
    <property type="evidence" value="ECO:0007669"/>
    <property type="project" value="InterPro"/>
</dbReference>
<gene>
    <name evidence="4" type="ordered locus">Hoch_4258</name>
</gene>
<evidence type="ECO:0000313" key="5">
    <source>
        <dbReference type="Proteomes" id="UP000001880"/>
    </source>
</evidence>
<dbReference type="SUPFAM" id="SSF82171">
    <property type="entry name" value="DPP6 N-terminal domain-like"/>
    <property type="match status" value="1"/>
</dbReference>
<sequence length="812" mass="88358">MIPSMIAPQRRAWIATGAQSAALAACVLGLGLAPGCAGPRQAAATDARQGRNSPMCSTSRPAAAGFAIDEVAARPLPGLVYPVKLAFTPDDAAVTYLHSPEGGLERQLLAFDLASNSRSAVVAPEGAGVTEDNLSLEEKLRRERRRELGLGVTSYAWSESGQTLLVPLGGGLWVQEGLGGQRRELVSGEHGPLLDPQLSPDGSQVAYVHDAELYVVPTAGGAPRQLTEGARGTGKLHGLAEYIAQEEMSRYHGYWWSPSGTHLAFTEIDETHIPRYRIVHQGKDATGPGAQEDHGYPFAGTSNAAVRLGVISHRGGKPVWMDLDMDGAARDPATGQPDIYLARVHWMPDGRLLAELQNRAQNRLELVAFDLASGARTVLLSERSDSWINLHDLFRPVASGAHAGGFLWGSERSGFMHLYLYDAGGAVVRALTEGAWMVTDLVGVDEEGGQVYVIATKDGATERHLYAVPLSGGAPVRLTSEPGVHDVVIDHAFERFVDTHSAIDQPPQVRVRRLSDGQVLATLHDPADPEQADPRLAALALTPPELVTVQTRDGVTLHGAVYRPDPEQPGCEAPYPLLVSVYGGPHVQRVSNAWSLTADLRSQHLRSQGYLVFKLDNRGSAYRGLAFESALHRDMGNVEVADQVDGVRWLVERGLADPERVGIFGWSYGGYMAAMALMRAPETFHVAVAGAPVTHWDGYDTHYTERYMGTPSDNPEGYAQSSVMQHVQAMQGTLLLVHGLIDENVHFRHTARLINALIAQRKDYRLLLFPDERHSPRGLEDRVYMEEQMSEFFADHLWTRSASPEPNEPNEE</sequence>
<dbReference type="MEROPS" id="S09.A03"/>
<dbReference type="Gene3D" id="3.40.50.1820">
    <property type="entry name" value="alpha/beta hydrolase"/>
    <property type="match status" value="1"/>
</dbReference>
<reference evidence="4 5" key="1">
    <citation type="journal article" date="2010" name="Stand. Genomic Sci.">
        <title>Complete genome sequence of Haliangium ochraceum type strain (SMP-2).</title>
        <authorList>
            <consortium name="US DOE Joint Genome Institute (JGI-PGF)"/>
            <person name="Ivanova N."/>
            <person name="Daum C."/>
            <person name="Lang E."/>
            <person name="Abt B."/>
            <person name="Kopitz M."/>
            <person name="Saunders E."/>
            <person name="Lapidus A."/>
            <person name="Lucas S."/>
            <person name="Glavina Del Rio T."/>
            <person name="Nolan M."/>
            <person name="Tice H."/>
            <person name="Copeland A."/>
            <person name="Cheng J.F."/>
            <person name="Chen F."/>
            <person name="Bruce D."/>
            <person name="Goodwin L."/>
            <person name="Pitluck S."/>
            <person name="Mavromatis K."/>
            <person name="Pati A."/>
            <person name="Mikhailova N."/>
            <person name="Chen A."/>
            <person name="Palaniappan K."/>
            <person name="Land M."/>
            <person name="Hauser L."/>
            <person name="Chang Y.J."/>
            <person name="Jeffries C.D."/>
            <person name="Detter J.C."/>
            <person name="Brettin T."/>
            <person name="Rohde M."/>
            <person name="Goker M."/>
            <person name="Bristow J."/>
            <person name="Markowitz V."/>
            <person name="Eisen J.A."/>
            <person name="Hugenholtz P."/>
            <person name="Kyrpides N.C."/>
            <person name="Klenk H.P."/>
        </authorList>
    </citation>
    <scope>NUCLEOTIDE SEQUENCE [LARGE SCALE GENOMIC DNA]</scope>
    <source>
        <strain evidence="5">DSM 14365 / CIP 107738 / JCM 11303 / AJ 13395 / SMP-2</strain>
    </source>
</reference>
<dbReference type="STRING" id="502025.Hoch_4258"/>
<name>D0LM49_HALO1</name>
<dbReference type="Pfam" id="PF00326">
    <property type="entry name" value="Peptidase_S9"/>
    <property type="match status" value="1"/>
</dbReference>
<dbReference type="Pfam" id="PF00930">
    <property type="entry name" value="DPPIV_N"/>
    <property type="match status" value="1"/>
</dbReference>
<proteinExistence type="predicted"/>